<dbReference type="AlphaFoldDB" id="A0A097SPS0"/>
<proteinExistence type="predicted"/>
<name>A0A097SPS0_9NOCA</name>
<dbReference type="GO" id="GO:0015074">
    <property type="term" value="P:DNA integration"/>
    <property type="evidence" value="ECO:0007669"/>
    <property type="project" value="InterPro"/>
</dbReference>
<geneLocation type="plasmid" evidence="3">
    <name>pNSL1</name>
</geneLocation>
<dbReference type="Pfam" id="PF09299">
    <property type="entry name" value="Mu-transpos_C"/>
    <property type="match status" value="1"/>
</dbReference>
<dbReference type="Gene3D" id="3.30.420.10">
    <property type="entry name" value="Ribonuclease H-like superfamily/Ribonuclease H"/>
    <property type="match status" value="1"/>
</dbReference>
<dbReference type="SUPFAM" id="SSF53098">
    <property type="entry name" value="Ribonuclease H-like"/>
    <property type="match status" value="1"/>
</dbReference>
<gene>
    <name evidence="2" type="ORF">LRS1606.36</name>
    <name evidence="3" type="ORF">LRS1606.91</name>
</gene>
<keyword evidence="3" id="KW-0614">Plasmid</keyword>
<dbReference type="GO" id="GO:0003676">
    <property type="term" value="F:nucleic acid binding"/>
    <property type="evidence" value="ECO:0007669"/>
    <property type="project" value="InterPro"/>
</dbReference>
<evidence type="ECO:0000313" key="3">
    <source>
        <dbReference type="EMBL" id="AIU93525.1"/>
    </source>
</evidence>
<reference evidence="3" key="1">
    <citation type="submission" date="2014-03" db="EMBL/GenBank/DDBJ databases">
        <authorList>
            <person name="Zhang G."/>
            <person name="Zhu L."/>
            <person name="Fang P."/>
        </authorList>
    </citation>
    <scope>NUCLEOTIDE SEQUENCE</scope>
    <source>
        <strain evidence="3">NS1</strain>
        <plasmid evidence="3">pNSL1</plasmid>
    </source>
</reference>
<dbReference type="InterPro" id="IPR012337">
    <property type="entry name" value="RNaseH-like_sf"/>
</dbReference>
<evidence type="ECO:0000313" key="2">
    <source>
        <dbReference type="EMBL" id="AIU93470.1"/>
    </source>
</evidence>
<dbReference type="InterPro" id="IPR015378">
    <property type="entry name" value="Transposase-like_Mu_C"/>
</dbReference>
<dbReference type="PROSITE" id="PS50994">
    <property type="entry name" value="INTEGRASE"/>
    <property type="match status" value="1"/>
</dbReference>
<sequence length="545" mass="60770">MIESAAMSLSACPQRGGCGYEFWKAETLVDASTRALRRAAVDRLVQLADQKSLSRTHVHMAAQTMGVADRTVWRWVAARRHGHTPTPRDRFRIDDQLRVRLAYWRGNAAALHRELAADASRDGRPAPSISTIQRAIARDLTPGQRAGLRRGERERRKFDVFLTRPAAYRNEAWEADHVQAPVQVDVDGRLVTPWVTWFVDACHDVILGTAVTPQTPSRESILAALRAAVLRSEPFGPAGGLPAAVRIDRGKDFLSRTVTDALGAFAVRVDDLPAYSAHLKGTVETINGAVEKMLFAALPRYTHRQKQLSGAPVDPDQPALSFEAFTTEVLAWVRWWNTEHTITTLEDRTPLQSWTDDPTPIHDADETRLWMFTLEDDRRNRKITTKGIAFGRHRYYIADWMVGLVGIGVRIRYMPHHAGEIEVFDAGTGVHLGTAVLADAASAETRSLVQRARARQARRVRTDLVAAEKARRVRYAASTVPEPAKRLDAMTETEAAAAFAEEQDADMARWARPDLISLGPPPASWRLPVDLDHANLQDDRAKDPQ</sequence>
<dbReference type="InterPro" id="IPR036397">
    <property type="entry name" value="RNaseH_sf"/>
</dbReference>
<protein>
    <recommendedName>
        <fullName evidence="1">Integrase catalytic domain-containing protein</fullName>
    </recommendedName>
</protein>
<dbReference type="EMBL" id="KJ605395">
    <property type="protein sequence ID" value="AIU93525.1"/>
    <property type="molecule type" value="Genomic_DNA"/>
</dbReference>
<accession>A0A097SPS0</accession>
<dbReference type="EMBL" id="KJ605395">
    <property type="protein sequence ID" value="AIU93470.1"/>
    <property type="molecule type" value="Genomic_DNA"/>
</dbReference>
<evidence type="ECO:0000259" key="1">
    <source>
        <dbReference type="PROSITE" id="PS50994"/>
    </source>
</evidence>
<organism evidence="3">
    <name type="scientific">Rhodococcus sp. NS1</name>
    <dbReference type="NCBI Taxonomy" id="402236"/>
    <lineage>
        <taxon>Bacteria</taxon>
        <taxon>Bacillati</taxon>
        <taxon>Actinomycetota</taxon>
        <taxon>Actinomycetes</taxon>
        <taxon>Mycobacteriales</taxon>
        <taxon>Nocardiaceae</taxon>
        <taxon>Rhodococcus</taxon>
    </lineage>
</organism>
<feature type="domain" description="Integrase catalytic" evidence="1">
    <location>
        <begin position="161"/>
        <end position="358"/>
    </location>
</feature>
<dbReference type="InterPro" id="IPR001584">
    <property type="entry name" value="Integrase_cat-core"/>
</dbReference>